<comment type="caution">
    <text evidence="13">The sequence shown here is derived from an EMBL/GenBank/DDBJ whole genome shotgun (WGS) entry which is preliminary data.</text>
</comment>
<evidence type="ECO:0000256" key="5">
    <source>
        <dbReference type="ARBA" id="ARBA00022840"/>
    </source>
</evidence>
<evidence type="ECO:0000256" key="11">
    <source>
        <dbReference type="PROSITE-ProRule" id="PRU00182"/>
    </source>
</evidence>
<evidence type="ECO:0000256" key="9">
    <source>
        <dbReference type="ARBA" id="ARBA00048248"/>
    </source>
</evidence>
<dbReference type="InterPro" id="IPR036986">
    <property type="entry name" value="S4_RNA-bd_sf"/>
</dbReference>
<dbReference type="Gene3D" id="3.40.50.620">
    <property type="entry name" value="HUPs"/>
    <property type="match status" value="1"/>
</dbReference>
<proteinExistence type="inferred from homology"/>
<evidence type="ECO:0000256" key="7">
    <source>
        <dbReference type="ARBA" id="ARBA00022917"/>
    </source>
</evidence>
<dbReference type="CDD" id="cd00805">
    <property type="entry name" value="TyrRS_core"/>
    <property type="match status" value="1"/>
</dbReference>
<keyword evidence="8 10" id="KW-0030">Aminoacyl-tRNA synthetase</keyword>
<dbReference type="EMBL" id="DTDR01000132">
    <property type="protein sequence ID" value="HGK64016.1"/>
    <property type="molecule type" value="Genomic_DNA"/>
</dbReference>
<dbReference type="PANTHER" id="PTHR11766:SF1">
    <property type="entry name" value="TYROSINE--TRNA LIGASE"/>
    <property type="match status" value="1"/>
</dbReference>
<dbReference type="FunFam" id="3.10.290.10:FF:000022">
    <property type="entry name" value="Tyrosine--tRNA ligase"/>
    <property type="match status" value="1"/>
</dbReference>
<evidence type="ECO:0000259" key="12">
    <source>
        <dbReference type="SMART" id="SM00363"/>
    </source>
</evidence>
<dbReference type="InterPro" id="IPR002942">
    <property type="entry name" value="S4_RNA-bd"/>
</dbReference>
<dbReference type="EC" id="6.1.1.1" evidence="10"/>
<comment type="similarity">
    <text evidence="10">Belongs to the class-I aminoacyl-tRNA synthetase family. TyrS type 2 subfamily.</text>
</comment>
<sequence length="401" mass="47169">MKKVEKGILEILSFLKRNVKDLLTEEELKEKLIRKKVLRVKLGIDATGPDIHLGFAVVLRKLREFQDFGHIACLVVGDFTAKIGDPTGRSKVRPMLSDKEIKENMKRYEQQIFKILDKDKTEFYYNSSWHSKLKIEEFIEIASKYTVARLLERDDFMKRYKNNLPIYLHEFLYPLFQAYDSIAINADIELGGEDQYWNLLVGRELMREFNLEPQIVMTLPLLIGLDGKLKMSKSYNNYVSIEDDPKNMFGKIMSIPDELIIHYFRLCTNRREEEIKEFEERLKQGENPRNLKAQLAKDIVSIYHSLEAAKKAEEEFERVFKYKELPEEIPVFYSSFKNIKLVDLLVNTQLLPSKSEARRKIREGGVYLNGERILDIDYEVVIDKEIVIKVGKRKFLKVLPR</sequence>
<protein>
    <recommendedName>
        <fullName evidence="10">Tyrosine--tRNA ligase</fullName>
        <ecNumber evidence="10">6.1.1.1</ecNumber>
    </recommendedName>
    <alternativeName>
        <fullName evidence="10">Tyrosyl-tRNA synthetase</fullName>
        <shortName evidence="10">TyrRS</shortName>
    </alternativeName>
</protein>
<evidence type="ECO:0000256" key="10">
    <source>
        <dbReference type="HAMAP-Rule" id="MF_02007"/>
    </source>
</evidence>
<comment type="subcellular location">
    <subcellularLocation>
        <location evidence="10">Cytoplasm</location>
    </subcellularLocation>
</comment>
<accession>A0A7V3ZVL9</accession>
<keyword evidence="7 10" id="KW-0648">Protein biosynthesis</keyword>
<dbReference type="GO" id="GO:0004831">
    <property type="term" value="F:tyrosine-tRNA ligase activity"/>
    <property type="evidence" value="ECO:0007669"/>
    <property type="project" value="UniProtKB-UniRule"/>
</dbReference>
<dbReference type="SUPFAM" id="SSF55174">
    <property type="entry name" value="Alpha-L RNA-binding motif"/>
    <property type="match status" value="1"/>
</dbReference>
<dbReference type="SUPFAM" id="SSF52374">
    <property type="entry name" value="Nucleotidylyl transferase"/>
    <property type="match status" value="1"/>
</dbReference>
<dbReference type="Pfam" id="PF22421">
    <property type="entry name" value="SYY_C-terminal"/>
    <property type="match status" value="1"/>
</dbReference>
<dbReference type="InterPro" id="IPR002307">
    <property type="entry name" value="Tyr-tRNA-ligase"/>
</dbReference>
<dbReference type="InterPro" id="IPR024088">
    <property type="entry name" value="Tyr-tRNA-ligase_bac-type"/>
</dbReference>
<keyword evidence="3 10" id="KW-0436">Ligase</keyword>
<evidence type="ECO:0000256" key="2">
    <source>
        <dbReference type="ARBA" id="ARBA00022490"/>
    </source>
</evidence>
<dbReference type="AlphaFoldDB" id="A0A7V3ZVL9"/>
<comment type="caution">
    <text evidence="10">Lacks conserved residue(s) required for the propagation of feature annotation.</text>
</comment>
<name>A0A7V3ZVL9_UNCW3</name>
<comment type="function">
    <text evidence="10">Catalyzes the attachment of tyrosine to tRNA(Tyr) in a two-step reaction: tyrosine is first activated by ATP to form Tyr-AMP and then transferred to the acceptor end of tRNA(Tyr).</text>
</comment>
<dbReference type="InterPro" id="IPR014729">
    <property type="entry name" value="Rossmann-like_a/b/a_fold"/>
</dbReference>
<dbReference type="Pfam" id="PF00579">
    <property type="entry name" value="tRNA-synt_1b"/>
    <property type="match status" value="1"/>
</dbReference>
<evidence type="ECO:0000256" key="4">
    <source>
        <dbReference type="ARBA" id="ARBA00022741"/>
    </source>
</evidence>
<keyword evidence="6 11" id="KW-0694">RNA-binding</keyword>
<dbReference type="InterPro" id="IPR002305">
    <property type="entry name" value="aa-tRNA-synth_Ic"/>
</dbReference>
<keyword evidence="4 10" id="KW-0547">Nucleotide-binding</keyword>
<keyword evidence="2 10" id="KW-0963">Cytoplasm</keyword>
<evidence type="ECO:0000256" key="3">
    <source>
        <dbReference type="ARBA" id="ARBA00022598"/>
    </source>
</evidence>
<dbReference type="GO" id="GO:0005829">
    <property type="term" value="C:cytosol"/>
    <property type="evidence" value="ECO:0007669"/>
    <property type="project" value="TreeGrafter"/>
</dbReference>
<organism evidence="13">
    <name type="scientific">candidate division WOR-3 bacterium</name>
    <dbReference type="NCBI Taxonomy" id="2052148"/>
    <lineage>
        <taxon>Bacteria</taxon>
        <taxon>Bacteria division WOR-3</taxon>
    </lineage>
</organism>
<dbReference type="CDD" id="cd00165">
    <property type="entry name" value="S4"/>
    <property type="match status" value="1"/>
</dbReference>
<feature type="domain" description="RNA-binding S4" evidence="12">
    <location>
        <begin position="340"/>
        <end position="401"/>
    </location>
</feature>
<dbReference type="Gene3D" id="3.10.290.10">
    <property type="entry name" value="RNA-binding S4 domain"/>
    <property type="match status" value="1"/>
</dbReference>
<dbReference type="PANTHER" id="PTHR11766">
    <property type="entry name" value="TYROSYL-TRNA SYNTHETASE"/>
    <property type="match status" value="1"/>
</dbReference>
<comment type="subunit">
    <text evidence="1 10">Homodimer.</text>
</comment>
<dbReference type="NCBIfam" id="TIGR00234">
    <property type="entry name" value="tyrS"/>
    <property type="match status" value="1"/>
</dbReference>
<dbReference type="SMART" id="SM00363">
    <property type="entry name" value="S4"/>
    <property type="match status" value="1"/>
</dbReference>
<feature type="binding site" evidence="10">
    <location>
        <position position="233"/>
    </location>
    <ligand>
        <name>ATP</name>
        <dbReference type="ChEBI" id="CHEBI:30616"/>
    </ligand>
</feature>
<feature type="short sequence motif" description="'KMSKS' region" evidence="10">
    <location>
        <begin position="230"/>
        <end position="234"/>
    </location>
</feature>
<reference evidence="13" key="1">
    <citation type="journal article" date="2020" name="mSystems">
        <title>Genome- and Community-Level Interaction Insights into Carbon Utilization and Element Cycling Functions of Hydrothermarchaeota in Hydrothermal Sediment.</title>
        <authorList>
            <person name="Zhou Z."/>
            <person name="Liu Y."/>
            <person name="Xu W."/>
            <person name="Pan J."/>
            <person name="Luo Z.H."/>
            <person name="Li M."/>
        </authorList>
    </citation>
    <scope>NUCLEOTIDE SEQUENCE [LARGE SCALE GENOMIC DNA]</scope>
    <source>
        <strain evidence="13">SpSt-697</strain>
    </source>
</reference>
<dbReference type="FunFam" id="3.40.50.620:FF:000061">
    <property type="entry name" value="Tyrosine--tRNA ligase"/>
    <property type="match status" value="1"/>
</dbReference>
<dbReference type="InterPro" id="IPR024108">
    <property type="entry name" value="Tyr-tRNA-ligase_bac_2"/>
</dbReference>
<dbReference type="PROSITE" id="PS50889">
    <property type="entry name" value="S4"/>
    <property type="match status" value="1"/>
</dbReference>
<comment type="catalytic activity">
    <reaction evidence="9 10">
        <text>tRNA(Tyr) + L-tyrosine + ATP = L-tyrosyl-tRNA(Tyr) + AMP + diphosphate + H(+)</text>
        <dbReference type="Rhea" id="RHEA:10220"/>
        <dbReference type="Rhea" id="RHEA-COMP:9706"/>
        <dbReference type="Rhea" id="RHEA-COMP:9707"/>
        <dbReference type="ChEBI" id="CHEBI:15378"/>
        <dbReference type="ChEBI" id="CHEBI:30616"/>
        <dbReference type="ChEBI" id="CHEBI:33019"/>
        <dbReference type="ChEBI" id="CHEBI:58315"/>
        <dbReference type="ChEBI" id="CHEBI:78442"/>
        <dbReference type="ChEBI" id="CHEBI:78536"/>
        <dbReference type="ChEBI" id="CHEBI:456215"/>
        <dbReference type="EC" id="6.1.1.1"/>
    </reaction>
</comment>
<evidence type="ECO:0000256" key="1">
    <source>
        <dbReference type="ARBA" id="ARBA00011738"/>
    </source>
</evidence>
<keyword evidence="5 10" id="KW-0067">ATP-binding</keyword>
<dbReference type="HAMAP" id="MF_02007">
    <property type="entry name" value="Tyr_tRNA_synth_type2"/>
    <property type="match status" value="1"/>
</dbReference>
<gene>
    <name evidence="10" type="primary">tyrS</name>
    <name evidence="13" type="ORF">ENU74_05455</name>
</gene>
<dbReference type="GO" id="GO:0003723">
    <property type="term" value="F:RNA binding"/>
    <property type="evidence" value="ECO:0007669"/>
    <property type="project" value="UniProtKB-KW"/>
</dbReference>
<evidence type="ECO:0000256" key="8">
    <source>
        <dbReference type="ARBA" id="ARBA00023146"/>
    </source>
</evidence>
<evidence type="ECO:0000256" key="6">
    <source>
        <dbReference type="ARBA" id="ARBA00022884"/>
    </source>
</evidence>
<dbReference type="GO" id="GO:0005524">
    <property type="term" value="F:ATP binding"/>
    <property type="evidence" value="ECO:0007669"/>
    <property type="project" value="UniProtKB-UniRule"/>
</dbReference>
<dbReference type="PRINTS" id="PR01040">
    <property type="entry name" value="TRNASYNTHTYR"/>
</dbReference>
<dbReference type="GO" id="GO:0006437">
    <property type="term" value="P:tyrosyl-tRNA aminoacylation"/>
    <property type="evidence" value="ECO:0007669"/>
    <property type="project" value="UniProtKB-UniRule"/>
</dbReference>
<dbReference type="InterPro" id="IPR054608">
    <property type="entry name" value="SYY-like_C"/>
</dbReference>
<dbReference type="Gene3D" id="1.10.240.10">
    <property type="entry name" value="Tyrosyl-Transfer RNA Synthetase"/>
    <property type="match status" value="1"/>
</dbReference>
<evidence type="ECO:0000313" key="13">
    <source>
        <dbReference type="EMBL" id="HGK64016.1"/>
    </source>
</evidence>